<protein>
    <submittedName>
        <fullName evidence="2">Uncharacterized protein</fullName>
    </submittedName>
</protein>
<evidence type="ECO:0000256" key="1">
    <source>
        <dbReference type="SAM" id="Phobius"/>
    </source>
</evidence>
<name>J9VPX8_CRYN9</name>
<keyword evidence="3" id="KW-1185">Reference proteome</keyword>
<keyword evidence="1" id="KW-0472">Membrane</keyword>
<dbReference type="Proteomes" id="UP000010091">
    <property type="component" value="Chromosome 5"/>
</dbReference>
<evidence type="ECO:0000313" key="2">
    <source>
        <dbReference type="EMBL" id="AFR94669.1"/>
    </source>
</evidence>
<keyword evidence="1" id="KW-0812">Transmembrane</keyword>
<dbReference type="AlphaFoldDB" id="J9VPX8"/>
<dbReference type="EMBL" id="CP003824">
    <property type="protein sequence ID" value="AFR94669.1"/>
    <property type="molecule type" value="Genomic_DNA"/>
</dbReference>
<dbReference type="RefSeq" id="XP_012049559.1">
    <property type="nucleotide sequence ID" value="XM_012194169.1"/>
</dbReference>
<evidence type="ECO:0000313" key="3">
    <source>
        <dbReference type="Proteomes" id="UP000010091"/>
    </source>
</evidence>
<accession>J9VPX8</accession>
<dbReference type="GeneID" id="23889977"/>
<dbReference type="VEuPathDB" id="FungiDB:CNAG_06810"/>
<proteinExistence type="predicted"/>
<dbReference type="PANTHER" id="PTHR45786:SF74">
    <property type="entry name" value="ATP-DEPENDENT DNA HELICASE"/>
    <property type="match status" value="1"/>
</dbReference>
<keyword evidence="1" id="KW-1133">Transmembrane helix</keyword>
<organism evidence="2 3">
    <name type="scientific">Cryptococcus neoformans (strain H99 / ATCC 208821 / CBS 10515 / FGSC 9487)</name>
    <name type="common">Cryptococcus neoformans var. grubii serotype A</name>
    <dbReference type="NCBI Taxonomy" id="235443"/>
    <lineage>
        <taxon>Eukaryota</taxon>
        <taxon>Fungi</taxon>
        <taxon>Dikarya</taxon>
        <taxon>Basidiomycota</taxon>
        <taxon>Agaricomycotina</taxon>
        <taxon>Tremellomycetes</taxon>
        <taxon>Tremellales</taxon>
        <taxon>Cryptococcaceae</taxon>
        <taxon>Cryptococcus</taxon>
        <taxon>Cryptococcus neoformans species complex</taxon>
    </lineage>
</organism>
<reference evidence="2 3" key="1">
    <citation type="journal article" date="2014" name="PLoS Genet.">
        <title>Analysis of the genome and transcriptome of Cryptococcus neoformans var. grubii reveals complex RNA expression and microevolution leading to virulence attenuation.</title>
        <authorList>
            <person name="Janbon G."/>
            <person name="Ormerod K.L."/>
            <person name="Paulet D."/>
            <person name="Byrnes E.J.III."/>
            <person name="Yadav V."/>
            <person name="Chatterjee G."/>
            <person name="Mullapudi N."/>
            <person name="Hon C.C."/>
            <person name="Billmyre R.B."/>
            <person name="Brunel F."/>
            <person name="Bahn Y.S."/>
            <person name="Chen W."/>
            <person name="Chen Y."/>
            <person name="Chow E.W."/>
            <person name="Coppee J.Y."/>
            <person name="Floyd-Averette A."/>
            <person name="Gaillardin C."/>
            <person name="Gerik K.J."/>
            <person name="Goldberg J."/>
            <person name="Gonzalez-Hilarion S."/>
            <person name="Gujja S."/>
            <person name="Hamlin J.L."/>
            <person name="Hsueh Y.P."/>
            <person name="Ianiri G."/>
            <person name="Jones S."/>
            <person name="Kodira C.D."/>
            <person name="Kozubowski L."/>
            <person name="Lam W."/>
            <person name="Marra M."/>
            <person name="Mesner L.D."/>
            <person name="Mieczkowski P.A."/>
            <person name="Moyrand F."/>
            <person name="Nielsen K."/>
            <person name="Proux C."/>
            <person name="Rossignol T."/>
            <person name="Schein J.E."/>
            <person name="Sun S."/>
            <person name="Wollschlaeger C."/>
            <person name="Wood I.A."/>
            <person name="Zeng Q."/>
            <person name="Neuveglise C."/>
            <person name="Newlon C.S."/>
            <person name="Perfect J.R."/>
            <person name="Lodge J.K."/>
            <person name="Idnurm A."/>
            <person name="Stajich J.E."/>
            <person name="Kronstad J.W."/>
            <person name="Sanyal K."/>
            <person name="Heitman J."/>
            <person name="Fraser J.A."/>
            <person name="Cuomo C.A."/>
            <person name="Dietrich F.S."/>
        </authorList>
    </citation>
    <scope>NUCLEOTIDE SEQUENCE [LARGE SCALE GENOMIC DNA]</scope>
    <source>
        <strain evidence="3">H99 / ATCC 208821 / CBS 10515 / FGSC 9487</strain>
    </source>
</reference>
<feature type="transmembrane region" description="Helical" evidence="1">
    <location>
        <begin position="276"/>
        <end position="297"/>
    </location>
</feature>
<sequence>MLRICGRVYHLIGSLQPPPGDLPAYAQDYVSDLSEDSRAQQRNRNVFNNCDSAILRRLNPYMKQLSTANLRLHLLNPGQHDRRRYNRPTVDEVAARDKPPFTLHFTLTYATGNMDNGIPTSISRTDREISAVDRNLSQAIVPAWSRKATILASAYDEHGRRVSDGVKNQVGEDLVDKVFYDTRLTIDEPSDENILEGLSRTGSGLKEEKHKNFGWNEAADWRFSKGDRQERERYRNTFGSDQKVGCRPHYRRRSKHAMREFDKDLNAFNKYAQNGLLLLAALALVLPCTSFDIVNLLH</sequence>
<dbReference type="HOGENOM" id="CLU_933893_0_0_1"/>
<dbReference type="KEGG" id="cng:CNAG_06810"/>
<gene>
    <name evidence="2" type="ORF">CNAG_06810</name>
</gene>
<dbReference type="PANTHER" id="PTHR45786">
    <property type="entry name" value="DNA BINDING PROTEIN-LIKE"/>
    <property type="match status" value="1"/>
</dbReference>